<evidence type="ECO:0000313" key="6">
    <source>
        <dbReference type="Proteomes" id="UP000494135"/>
    </source>
</evidence>
<keyword evidence="3" id="KW-0862">Zinc</keyword>
<dbReference type="AlphaFoldDB" id="A0A6J5ESR8"/>
<evidence type="ECO:0000259" key="4">
    <source>
        <dbReference type="Pfam" id="PF04828"/>
    </source>
</evidence>
<proteinExistence type="inferred from homology"/>
<dbReference type="InterPro" id="IPR006913">
    <property type="entry name" value="CENP-V/GFA"/>
</dbReference>
<accession>A0A6J5ESR8</accession>
<dbReference type="GO" id="GO:0046872">
    <property type="term" value="F:metal ion binding"/>
    <property type="evidence" value="ECO:0007669"/>
    <property type="project" value="UniProtKB-KW"/>
</dbReference>
<dbReference type="Proteomes" id="UP000494135">
    <property type="component" value="Unassembled WGS sequence"/>
</dbReference>
<gene>
    <name evidence="5" type="ORF">LMG29660_06299</name>
</gene>
<dbReference type="Pfam" id="PF04828">
    <property type="entry name" value="GFA"/>
    <property type="match status" value="1"/>
</dbReference>
<dbReference type="Gene3D" id="3.90.1590.10">
    <property type="entry name" value="glutathione-dependent formaldehyde- activating enzyme (gfa)"/>
    <property type="match status" value="1"/>
</dbReference>
<evidence type="ECO:0000256" key="2">
    <source>
        <dbReference type="ARBA" id="ARBA00022723"/>
    </source>
</evidence>
<dbReference type="SUPFAM" id="SSF51316">
    <property type="entry name" value="Mss4-like"/>
    <property type="match status" value="1"/>
</dbReference>
<evidence type="ECO:0000256" key="1">
    <source>
        <dbReference type="ARBA" id="ARBA00005495"/>
    </source>
</evidence>
<comment type="similarity">
    <text evidence="1">Belongs to the Gfa family.</text>
</comment>
<evidence type="ECO:0000256" key="3">
    <source>
        <dbReference type="ARBA" id="ARBA00022833"/>
    </source>
</evidence>
<name>A0A6J5ESR8_9BURK</name>
<dbReference type="GO" id="GO:0016846">
    <property type="term" value="F:carbon-sulfur lyase activity"/>
    <property type="evidence" value="ECO:0007669"/>
    <property type="project" value="InterPro"/>
</dbReference>
<organism evidence="5 6">
    <name type="scientific">Burkholderia puraquae</name>
    <dbReference type="NCBI Taxonomy" id="1904757"/>
    <lineage>
        <taxon>Bacteria</taxon>
        <taxon>Pseudomonadati</taxon>
        <taxon>Pseudomonadota</taxon>
        <taxon>Betaproteobacteria</taxon>
        <taxon>Burkholderiales</taxon>
        <taxon>Burkholderiaceae</taxon>
        <taxon>Burkholderia</taxon>
        <taxon>Burkholderia cepacia complex</taxon>
    </lineage>
</organism>
<sequence length="119" mass="12404">MTRTHSASCLCGTVAVTLHGEPAARANGHCATGCDCYGTPMRPATAWPPEQVAVEGGHATFPHPAKPMSRTCCASCGEFVFGTHRPGMRVVPNSWPRVRTAGSCPAACNRRCTCSTGTA</sequence>
<keyword evidence="2" id="KW-0479">Metal-binding</keyword>
<dbReference type="EMBL" id="CADIKG010000024">
    <property type="protein sequence ID" value="CAB3769203.1"/>
    <property type="molecule type" value="Genomic_DNA"/>
</dbReference>
<protein>
    <recommendedName>
        <fullName evidence="4">CENP-V/GFA domain-containing protein</fullName>
    </recommendedName>
</protein>
<feature type="domain" description="CENP-V/GFA" evidence="4">
    <location>
        <begin position="5"/>
        <end position="87"/>
    </location>
</feature>
<reference evidence="5 6" key="1">
    <citation type="submission" date="2020-04" db="EMBL/GenBank/DDBJ databases">
        <authorList>
            <person name="De Canck E."/>
        </authorList>
    </citation>
    <scope>NUCLEOTIDE SEQUENCE [LARGE SCALE GENOMIC DNA]</scope>
    <source>
        <strain evidence="5 6">LMG 29660</strain>
    </source>
</reference>
<dbReference type="InterPro" id="IPR011057">
    <property type="entry name" value="Mss4-like_sf"/>
</dbReference>
<evidence type="ECO:0000313" key="5">
    <source>
        <dbReference type="EMBL" id="CAB3769203.1"/>
    </source>
</evidence>